<dbReference type="Gene3D" id="3.30.465.10">
    <property type="match status" value="1"/>
</dbReference>
<dbReference type="GO" id="GO:0071949">
    <property type="term" value="F:FAD binding"/>
    <property type="evidence" value="ECO:0007669"/>
    <property type="project" value="InterPro"/>
</dbReference>
<dbReference type="SUPFAM" id="SSF56176">
    <property type="entry name" value="FAD-binding/transporter-associated domain-like"/>
    <property type="match status" value="1"/>
</dbReference>
<accession>A0A6I4SKB5</accession>
<dbReference type="InterPro" id="IPR007173">
    <property type="entry name" value="ALO_C"/>
</dbReference>
<feature type="domain" description="FAD-binding PCMH-type" evidence="4">
    <location>
        <begin position="30"/>
        <end position="208"/>
    </location>
</feature>
<comment type="caution">
    <text evidence="5">The sequence shown here is derived from an EMBL/GenBank/DDBJ whole genome shotgun (WGS) entry which is preliminary data.</text>
</comment>
<evidence type="ECO:0000259" key="4">
    <source>
        <dbReference type="PROSITE" id="PS51387"/>
    </source>
</evidence>
<keyword evidence="1" id="KW-0285">Flavoprotein</keyword>
<name>A0A6I4SKB5_9SPHN</name>
<organism evidence="5 6">
    <name type="scientific">Pontixanthobacter gangjinensis</name>
    <dbReference type="NCBI Taxonomy" id="1028742"/>
    <lineage>
        <taxon>Bacteria</taxon>
        <taxon>Pseudomonadati</taxon>
        <taxon>Pseudomonadota</taxon>
        <taxon>Alphaproteobacteria</taxon>
        <taxon>Sphingomonadales</taxon>
        <taxon>Erythrobacteraceae</taxon>
        <taxon>Pontixanthobacter</taxon>
    </lineage>
</organism>
<dbReference type="AlphaFoldDB" id="A0A6I4SKB5"/>
<evidence type="ECO:0000256" key="1">
    <source>
        <dbReference type="ARBA" id="ARBA00022630"/>
    </source>
</evidence>
<dbReference type="PROSITE" id="PS51387">
    <property type="entry name" value="FAD_PCMH"/>
    <property type="match status" value="1"/>
</dbReference>
<keyword evidence="3" id="KW-0560">Oxidoreductase</keyword>
<dbReference type="InterPro" id="IPR010031">
    <property type="entry name" value="FAD_lactone_oxidase-like"/>
</dbReference>
<dbReference type="EMBL" id="WTYS01000001">
    <property type="protein sequence ID" value="MXO56145.1"/>
    <property type="molecule type" value="Genomic_DNA"/>
</dbReference>
<dbReference type="Pfam" id="PF04030">
    <property type="entry name" value="ALO"/>
    <property type="match status" value="1"/>
</dbReference>
<dbReference type="OrthoDB" id="9800184at2"/>
<dbReference type="PANTHER" id="PTHR43762:SF1">
    <property type="entry name" value="D-ARABINONO-1,4-LACTONE OXIDASE"/>
    <property type="match status" value="1"/>
</dbReference>
<keyword evidence="2" id="KW-0274">FAD</keyword>
<dbReference type="InterPro" id="IPR006094">
    <property type="entry name" value="Oxid_FAD_bind_N"/>
</dbReference>
<dbReference type="InterPro" id="IPR016167">
    <property type="entry name" value="FAD-bd_PCMH_sub1"/>
</dbReference>
<dbReference type="InterPro" id="IPR016169">
    <property type="entry name" value="FAD-bd_PCMH_sub2"/>
</dbReference>
<dbReference type="Proteomes" id="UP000468943">
    <property type="component" value="Unassembled WGS sequence"/>
</dbReference>
<evidence type="ECO:0000256" key="3">
    <source>
        <dbReference type="ARBA" id="ARBA00023002"/>
    </source>
</evidence>
<evidence type="ECO:0000256" key="2">
    <source>
        <dbReference type="ARBA" id="ARBA00022827"/>
    </source>
</evidence>
<evidence type="ECO:0000313" key="6">
    <source>
        <dbReference type="Proteomes" id="UP000468943"/>
    </source>
</evidence>
<dbReference type="InterPro" id="IPR036318">
    <property type="entry name" value="FAD-bd_PCMH-like_sf"/>
</dbReference>
<dbReference type="PANTHER" id="PTHR43762">
    <property type="entry name" value="L-GULONOLACTONE OXIDASE"/>
    <property type="match status" value="1"/>
</dbReference>
<gene>
    <name evidence="5" type="ORF">GRI36_04550</name>
</gene>
<sequence length="469" mass="52596">MSDDNNPIEILPVGYYSNIPPEIHDWGEVISFSPDTYFTPTSLEELTDYLTLLLNKGTGGRTLRFLGGQHSCSEIFEGDIVINTSKLPLAFDVSAGPDGKQNIVTASAWMHCHEFLYRAAQRGLSLTASGGTDAQTMAGLISTNTAGATVHTDVYETLRWVEYLAISPNGKSLVTKRVNRGDADFTAVMCSLGSIGFITEVGFELVPQLFFEGGFRVAQLDDILGDVAKTCDTYDFWRIEWVPTMDWGLLWFANQIEGKGQPVQSWPPNANEKKLEEFFQENEVTAGAFMNDALQGLYSAMKTQFQPTTIDGPMRNVIPVDRFAPLHVAMAEWSFDPADLPQLRQVCQTYFEANKWPNLATEVECTKTDGNLMSPWNWPGLPYIIKFNFQYLTDFLSADQKLEIFTHLKGLWDAIDAAGIPFKAHWGKINFLTPERVKRDYRLDAFMPHVQPFWTNDYIAQRLGLGGVS</sequence>
<evidence type="ECO:0000313" key="5">
    <source>
        <dbReference type="EMBL" id="MXO56145.1"/>
    </source>
</evidence>
<dbReference type="RefSeq" id="WP_160597376.1">
    <property type="nucleotide sequence ID" value="NZ_WTYS01000001.1"/>
</dbReference>
<keyword evidence="6" id="KW-1185">Reference proteome</keyword>
<reference evidence="5 6" key="1">
    <citation type="submission" date="2019-12" db="EMBL/GenBank/DDBJ databases">
        <title>Genomic-based taxomic classification of the family Erythrobacteraceae.</title>
        <authorList>
            <person name="Xu L."/>
        </authorList>
    </citation>
    <scope>NUCLEOTIDE SEQUENCE [LARGE SCALE GENOMIC DNA]</scope>
    <source>
        <strain evidence="5 6">JCM 17802</strain>
    </source>
</reference>
<dbReference type="Pfam" id="PF01565">
    <property type="entry name" value="FAD_binding_4"/>
    <property type="match status" value="1"/>
</dbReference>
<dbReference type="InterPro" id="IPR016166">
    <property type="entry name" value="FAD-bd_PCMH"/>
</dbReference>
<dbReference type="GO" id="GO:0016020">
    <property type="term" value="C:membrane"/>
    <property type="evidence" value="ECO:0007669"/>
    <property type="project" value="InterPro"/>
</dbReference>
<dbReference type="Gene3D" id="3.30.43.10">
    <property type="entry name" value="Uridine Diphospho-n-acetylenolpyruvylglucosamine Reductase, domain 2"/>
    <property type="match status" value="1"/>
</dbReference>
<proteinExistence type="predicted"/>
<protein>
    <recommendedName>
        <fullName evidence="4">FAD-binding PCMH-type domain-containing protein</fullName>
    </recommendedName>
</protein>
<dbReference type="GO" id="GO:0003885">
    <property type="term" value="F:D-arabinono-1,4-lactone oxidase activity"/>
    <property type="evidence" value="ECO:0007669"/>
    <property type="project" value="InterPro"/>
</dbReference>